<dbReference type="Gene3D" id="1.20.120.1080">
    <property type="match status" value="1"/>
</dbReference>
<name>A0AAW0JAI4_QUESU</name>
<evidence type="ECO:0000256" key="3">
    <source>
        <dbReference type="ARBA" id="ARBA00047984"/>
    </source>
</evidence>
<dbReference type="EC" id="3.6.4.13" evidence="1"/>
<proteinExistence type="predicted"/>
<evidence type="ECO:0000256" key="1">
    <source>
        <dbReference type="ARBA" id="ARBA00012552"/>
    </source>
</evidence>
<organism evidence="7 8">
    <name type="scientific">Quercus suber</name>
    <name type="common">Cork oak</name>
    <dbReference type="NCBI Taxonomy" id="58331"/>
    <lineage>
        <taxon>Eukaryota</taxon>
        <taxon>Viridiplantae</taxon>
        <taxon>Streptophyta</taxon>
        <taxon>Embryophyta</taxon>
        <taxon>Tracheophyta</taxon>
        <taxon>Spermatophyta</taxon>
        <taxon>Magnoliopsida</taxon>
        <taxon>eudicotyledons</taxon>
        <taxon>Gunneridae</taxon>
        <taxon>Pentapetalae</taxon>
        <taxon>rosids</taxon>
        <taxon>fabids</taxon>
        <taxon>Fagales</taxon>
        <taxon>Fagaceae</taxon>
        <taxon>Quercus</taxon>
    </lineage>
</organism>
<dbReference type="InterPro" id="IPR027417">
    <property type="entry name" value="P-loop_NTPase"/>
</dbReference>
<evidence type="ECO:0000313" key="7">
    <source>
        <dbReference type="EMBL" id="KAK7823542.1"/>
    </source>
</evidence>
<evidence type="ECO:0000313" key="8">
    <source>
        <dbReference type="Proteomes" id="UP000237347"/>
    </source>
</evidence>
<feature type="region of interest" description="Disordered" evidence="4">
    <location>
        <begin position="223"/>
        <end position="246"/>
    </location>
</feature>
<dbReference type="GO" id="GO:0003724">
    <property type="term" value="F:RNA helicase activity"/>
    <property type="evidence" value="ECO:0007669"/>
    <property type="project" value="UniProtKB-EC"/>
</dbReference>
<gene>
    <name evidence="7" type="ORF">CFP56_035353</name>
</gene>
<evidence type="ECO:0000256" key="2">
    <source>
        <dbReference type="ARBA" id="ARBA00022806"/>
    </source>
</evidence>
<comment type="caution">
    <text evidence="7">The sequence shown here is derived from an EMBL/GenBank/DDBJ whole genome shotgun (WGS) entry which is preliminary data.</text>
</comment>
<keyword evidence="2 7" id="KW-0067">ATP-binding</keyword>
<dbReference type="PANTHER" id="PTHR18934:SF246">
    <property type="entry name" value="DEXH-BOX ATP-DEPENDENT RNA HELICASE DEXH4, CHLOROPLASTIC-RELATED"/>
    <property type="match status" value="1"/>
</dbReference>
<evidence type="ECO:0000259" key="6">
    <source>
        <dbReference type="PROSITE" id="PS51194"/>
    </source>
</evidence>
<dbReference type="SMART" id="SM00490">
    <property type="entry name" value="HELICc"/>
    <property type="match status" value="1"/>
</dbReference>
<keyword evidence="2 7" id="KW-0347">Helicase</keyword>
<dbReference type="InterPro" id="IPR001650">
    <property type="entry name" value="Helicase_C-like"/>
</dbReference>
<reference evidence="7 8" key="1">
    <citation type="journal article" date="2018" name="Sci. Data">
        <title>The draft genome sequence of cork oak.</title>
        <authorList>
            <person name="Ramos A.M."/>
            <person name="Usie A."/>
            <person name="Barbosa P."/>
            <person name="Barros P.M."/>
            <person name="Capote T."/>
            <person name="Chaves I."/>
            <person name="Simoes F."/>
            <person name="Abreu I."/>
            <person name="Carrasquinho I."/>
            <person name="Faro C."/>
            <person name="Guimaraes J.B."/>
            <person name="Mendonca D."/>
            <person name="Nobrega F."/>
            <person name="Rodrigues L."/>
            <person name="Saibo N.J.M."/>
            <person name="Varela M.C."/>
            <person name="Egas C."/>
            <person name="Matos J."/>
            <person name="Miguel C.M."/>
            <person name="Oliveira M.M."/>
            <person name="Ricardo C.P."/>
            <person name="Goncalves S."/>
        </authorList>
    </citation>
    <scope>NUCLEOTIDE SEQUENCE [LARGE SCALE GENOMIC DNA]</scope>
    <source>
        <strain evidence="8">cv. HL8</strain>
    </source>
</reference>
<dbReference type="PANTHER" id="PTHR18934">
    <property type="entry name" value="ATP-DEPENDENT RNA HELICASE"/>
    <property type="match status" value="1"/>
</dbReference>
<dbReference type="EMBL" id="PKMF04000629">
    <property type="protein sequence ID" value="KAK7823542.1"/>
    <property type="molecule type" value="Genomic_DNA"/>
</dbReference>
<dbReference type="PROSITE" id="PS51192">
    <property type="entry name" value="HELICASE_ATP_BIND_1"/>
    <property type="match status" value="1"/>
</dbReference>
<dbReference type="Pfam" id="PF00271">
    <property type="entry name" value="Helicase_C"/>
    <property type="match status" value="1"/>
</dbReference>
<dbReference type="AlphaFoldDB" id="A0AAW0JAI4"/>
<dbReference type="SMART" id="SM00487">
    <property type="entry name" value="DEXDc"/>
    <property type="match status" value="1"/>
</dbReference>
<dbReference type="PROSITE" id="PS51194">
    <property type="entry name" value="HELICASE_CTER"/>
    <property type="match status" value="1"/>
</dbReference>
<evidence type="ECO:0000256" key="4">
    <source>
        <dbReference type="SAM" id="MobiDB-lite"/>
    </source>
</evidence>
<protein>
    <recommendedName>
        <fullName evidence="1">RNA helicase</fullName>
        <ecNumber evidence="1">3.6.4.13</ecNumber>
    </recommendedName>
</protein>
<dbReference type="GO" id="GO:0003723">
    <property type="term" value="F:RNA binding"/>
    <property type="evidence" value="ECO:0007669"/>
    <property type="project" value="TreeGrafter"/>
</dbReference>
<dbReference type="CDD" id="cd17917">
    <property type="entry name" value="DEXHc_RHA-like"/>
    <property type="match status" value="1"/>
</dbReference>
<feature type="domain" description="Helicase ATP-binding" evidence="5">
    <location>
        <begin position="439"/>
        <end position="586"/>
    </location>
</feature>
<feature type="compositionally biased region" description="Low complexity" evidence="4">
    <location>
        <begin position="223"/>
        <end position="238"/>
    </location>
</feature>
<dbReference type="Pfam" id="PF07717">
    <property type="entry name" value="OB_NTP_bind"/>
    <property type="match status" value="1"/>
</dbReference>
<feature type="domain" description="Helicase C-terminal" evidence="6">
    <location>
        <begin position="636"/>
        <end position="812"/>
    </location>
</feature>
<keyword evidence="8" id="KW-1185">Reference proteome</keyword>
<dbReference type="InterPro" id="IPR014001">
    <property type="entry name" value="Helicase_ATP-bd"/>
</dbReference>
<dbReference type="Proteomes" id="UP000237347">
    <property type="component" value="Unassembled WGS sequence"/>
</dbReference>
<dbReference type="CDD" id="cd18791">
    <property type="entry name" value="SF2_C_RHA"/>
    <property type="match status" value="1"/>
</dbReference>
<sequence length="1107" mass="123817">MAAFNYFKNMYDVDMKPRLLRTLIKERVPDDKHPFENPAELSTVVSLIKTHGLLSESFSKSTDQKLVDNWKSAVDSWVERVLLLVSNNMDESTTWEDDAVYSLQEVSGPRSYDVIAKEYHAARLEATRAKEKRDKKSQEQAGNIIRKLKQELSALGLSDNIMALEVEHERAAVCTSGDTTTSSMPYSYSEITTLCNVEDGLPFVVGADESTFDGNDVDFCGSKENSIKSSPSSPIQEKPAAEEESDDVELGGFFSEDVTSNDVLPPEVLKLQKQEKMRKLYNEKNLEKLDGIWKKDAQNRVAAFALCQLFPDLPVHLLVMEPYASLVMQWKEGESLADVEDTVEDRRANFVDSLLNVDHSSSAASDDVTACSPPEKFQKLRVEENENSILAGSDSLVDSMFIHLSFSYLVLCVPISLGSNDMLKTRAALPIAALKGDILQLLKENNVLVVCGETGSGKTTQAISVAERVADERCEPSPGSDGSLVGYQVRLDSARSEKTKLLFCTTGILLRKFAGDKNLTDITHVIVDEVHERSLLGDFLLIVLKNLIEKQSAHGAPKLKIILMSATVDSNLFSRYFSNCPVITAEGRTHPVTTYFLEDIYESISYRVASDSPASIRNETSTNQRFQSGPINNRRGKKNLVLSAWGDDSLLSEDCINPYYSPSSYQSYSEQTQQNLKIVNEDVIDYDLLEDLICHVDETCDEGSILVFLPVIIATNIAETSITIDDVVYVIDCGKHKENRYNPQKKLSSMVEDWISQANARQRRGRAGRVKPGICFCLYTRNRFEKLMRPFQVPEMLRMPLVELCLQIKLLALGYVKPLLSEALEPPREEAITSAISLLYEVVLVLKMMLYGAIFGCLSPILSISAFLSYKSPFVYPKDEGQNVERAKLALLSDKVDGPSDQIDVDRQSDHLLMMTAYRKWEKILHEKGVKAAQHFCSSYFLSGSVMYMISVVPTEISTLNSNLQCFVYEIENFYAFMVQIDRRKKENLGSWFSDASQPFNKYSHHSSVVKAILCAGLYPNVAATEQGIAGVALGSLKQSVGPVKQGRSVWYDGRREVSIHPSSINSNLKAFQYPFLVYLEKVRTFIPCIHSCSYLSCPFPNIGSMM</sequence>
<accession>A0AAW0JAI4</accession>
<dbReference type="Pfam" id="PF21010">
    <property type="entry name" value="HA2_C"/>
    <property type="match status" value="1"/>
</dbReference>
<dbReference type="Gene3D" id="3.40.50.300">
    <property type="entry name" value="P-loop containing nucleotide triphosphate hydrolases"/>
    <property type="match status" value="3"/>
</dbReference>
<dbReference type="SUPFAM" id="SSF52540">
    <property type="entry name" value="P-loop containing nucleoside triphosphate hydrolases"/>
    <property type="match status" value="1"/>
</dbReference>
<keyword evidence="2 7" id="KW-0547">Nucleotide-binding</keyword>
<keyword evidence="2 7" id="KW-0378">Hydrolase</keyword>
<dbReference type="InterPro" id="IPR011709">
    <property type="entry name" value="DEAD-box_helicase_OB_fold"/>
</dbReference>
<evidence type="ECO:0000259" key="5">
    <source>
        <dbReference type="PROSITE" id="PS51192"/>
    </source>
</evidence>
<comment type="catalytic activity">
    <reaction evidence="3">
        <text>ATP + H2O = ADP + phosphate + H(+)</text>
        <dbReference type="Rhea" id="RHEA:13065"/>
        <dbReference type="ChEBI" id="CHEBI:15377"/>
        <dbReference type="ChEBI" id="CHEBI:15378"/>
        <dbReference type="ChEBI" id="CHEBI:30616"/>
        <dbReference type="ChEBI" id="CHEBI:43474"/>
        <dbReference type="ChEBI" id="CHEBI:456216"/>
        <dbReference type="EC" id="3.6.4.13"/>
    </reaction>
</comment>